<accession>A0ABP0J5Y6</accession>
<dbReference type="InterPro" id="IPR006624">
    <property type="entry name" value="Beta-propeller_rpt_TECPR"/>
</dbReference>
<reference evidence="2 3" key="1">
    <citation type="submission" date="2024-02" db="EMBL/GenBank/DDBJ databases">
        <authorList>
            <person name="Chen Y."/>
            <person name="Shah S."/>
            <person name="Dougan E. K."/>
            <person name="Thang M."/>
            <person name="Chan C."/>
        </authorList>
    </citation>
    <scope>NUCLEOTIDE SEQUENCE [LARGE SCALE GENOMIC DNA]</scope>
</reference>
<dbReference type="Proteomes" id="UP001642464">
    <property type="component" value="Unassembled WGS sequence"/>
</dbReference>
<feature type="transmembrane region" description="Helical" evidence="1">
    <location>
        <begin position="861"/>
        <end position="879"/>
    </location>
</feature>
<organism evidence="2 3">
    <name type="scientific">Durusdinium trenchii</name>
    <dbReference type="NCBI Taxonomy" id="1381693"/>
    <lineage>
        <taxon>Eukaryota</taxon>
        <taxon>Sar</taxon>
        <taxon>Alveolata</taxon>
        <taxon>Dinophyceae</taxon>
        <taxon>Suessiales</taxon>
        <taxon>Symbiodiniaceae</taxon>
        <taxon>Durusdinium</taxon>
    </lineage>
</organism>
<proteinExistence type="predicted"/>
<evidence type="ECO:0000313" key="3">
    <source>
        <dbReference type="Proteomes" id="UP001642464"/>
    </source>
</evidence>
<gene>
    <name evidence="2" type="ORF">SCF082_LOCUS10407</name>
</gene>
<evidence type="ECO:0000313" key="2">
    <source>
        <dbReference type="EMBL" id="CAK9009761.1"/>
    </source>
</evidence>
<comment type="caution">
    <text evidence="2">The sequence shown here is derived from an EMBL/GenBank/DDBJ whole genome shotgun (WGS) entry which is preliminary data.</text>
</comment>
<keyword evidence="1" id="KW-1133">Transmembrane helix</keyword>
<keyword evidence="1" id="KW-0812">Transmembrane</keyword>
<sequence>MDEEAALASSHRRKERKERKGRLCRLHGLGLTCLSLVFSLCTRASVWPWNEDIKNYLDLMQVTQEEAGMLFGLTQNGKVFFHAKAEGTVFVQLRGDPCGGVWGKPVDLDASSRAIWVVCKKEYDTENGRRVEHFLFAKWGWSSSNNHVWWHMMRGGNVVQMDADDDAMWGLDGHGSILWRPAGDVGKHSRWLRLDGPTGVELKLIAADNDEAGSWLWCIDKDDRLWRREPGDYQTSKNLWAEKDYHGLPFWQKTNGSVLKDLKADLGWALAIDDRGNLLRRRINGTCCHDPVSPVHCWCTEVAPRLGAVADNGEHGLGFYFPWLQHKHGDTWTASANRWLKQLTTRDDGHNAASPNEVSQYYSAHCTVDTDHCAALDTTVEDFLKSWRRETSKEWTVWDWDLMKRAYSTCTQSTQVCQRPMKHYGAFREKFMRHTFCCARHLQTPHDPLCLSQLCKAYDITCPGSKLLTSDMDCTVYHSVDPGSLIKNMTMLATQKLEKYMGHPADLGVVFDLSLYGTWTWIPDEIFQRFNWPQSTKNLFEFVEGKSGAAVWVFRRKCRPTSRQAIYEKVKRIIRDGSDVHTADLENLTIALKSFVGNLANGSYGSGASLRDWDKLYQDFHAVSSVQREGYLTYAATLEIVGRQQVGLPTTFAEDYQCMRQVSFLEQLAFIAQHIHDDVPATISESTWRRDILLMLLKSGKYFDRLLEVDGPGYDEGLSVRHITHADNSVLWRVLGSVYGGGHLHQVLHDLYGVQSVRDAASSLSMMSTSAFDNAEVRRKSCMDIAMWGNAVRHKEAFRRDTGELTRPMVTALWTCLVHPNCTEGTTTVKEAMLHTIDVWVDSVPPLDTVSMMTAAGRSPWALLFLAVMSLALIAFGMLRKRHRALTPKAPLAFTEVNFQIKTS</sequence>
<name>A0ABP0J5Y6_9DINO</name>
<evidence type="ECO:0000256" key="1">
    <source>
        <dbReference type="SAM" id="Phobius"/>
    </source>
</evidence>
<protein>
    <submittedName>
        <fullName evidence="2">Serine/threonine-protein phosphatase</fullName>
    </submittedName>
</protein>
<dbReference type="EMBL" id="CAXAMM010006080">
    <property type="protein sequence ID" value="CAK9009761.1"/>
    <property type="molecule type" value="Genomic_DNA"/>
</dbReference>
<keyword evidence="3" id="KW-1185">Reference proteome</keyword>
<keyword evidence="1" id="KW-0472">Membrane</keyword>
<dbReference type="SMART" id="SM00706">
    <property type="entry name" value="TECPR"/>
    <property type="match status" value="2"/>
</dbReference>